<evidence type="ECO:0000313" key="1">
    <source>
        <dbReference type="EMBL" id="GAA0251527.1"/>
    </source>
</evidence>
<dbReference type="InterPro" id="IPR007995">
    <property type="entry name" value="DUF742"/>
</dbReference>
<dbReference type="PANTHER" id="PTHR36221:SF1">
    <property type="entry name" value="DUF742 DOMAIN-CONTAINING PROTEIN"/>
    <property type="match status" value="1"/>
</dbReference>
<comment type="caution">
    <text evidence="1">The sequence shown here is derived from an EMBL/GenBank/DDBJ whole genome shotgun (WGS) entry which is preliminary data.</text>
</comment>
<organism evidence="1 2">
    <name type="scientific">Cryptosporangium japonicum</name>
    <dbReference type="NCBI Taxonomy" id="80872"/>
    <lineage>
        <taxon>Bacteria</taxon>
        <taxon>Bacillati</taxon>
        <taxon>Actinomycetota</taxon>
        <taxon>Actinomycetes</taxon>
        <taxon>Cryptosporangiales</taxon>
        <taxon>Cryptosporangiaceae</taxon>
        <taxon>Cryptosporangium</taxon>
    </lineage>
</organism>
<evidence type="ECO:0008006" key="3">
    <source>
        <dbReference type="Google" id="ProtNLM"/>
    </source>
</evidence>
<sequence>MNDDLVRPFVVTGGRTVPRHDGLRIETQLHATPGALSAPLRFESRRIVELCQAPQSLADLSAALYASLAVVRVLVADLIADGHLLIDEPLTDVTPALMRRIRDRVRAL</sequence>
<keyword evidence="2" id="KW-1185">Reference proteome</keyword>
<evidence type="ECO:0000313" key="2">
    <source>
        <dbReference type="Proteomes" id="UP001500967"/>
    </source>
</evidence>
<dbReference type="PANTHER" id="PTHR36221">
    <property type="entry name" value="DUF742 DOMAIN-CONTAINING PROTEIN"/>
    <property type="match status" value="1"/>
</dbReference>
<dbReference type="EMBL" id="BAAAGX010000016">
    <property type="protein sequence ID" value="GAA0251527.1"/>
    <property type="molecule type" value="Genomic_DNA"/>
</dbReference>
<protein>
    <recommendedName>
        <fullName evidence="3">DUF742 domain-containing protein</fullName>
    </recommendedName>
</protein>
<accession>A0ABN0UIR5</accession>
<dbReference type="Pfam" id="PF05331">
    <property type="entry name" value="DUF742"/>
    <property type="match status" value="1"/>
</dbReference>
<dbReference type="Proteomes" id="UP001500967">
    <property type="component" value="Unassembled WGS sequence"/>
</dbReference>
<name>A0ABN0UIR5_9ACTN</name>
<reference evidence="1 2" key="1">
    <citation type="journal article" date="2019" name="Int. J. Syst. Evol. Microbiol.">
        <title>The Global Catalogue of Microorganisms (GCM) 10K type strain sequencing project: providing services to taxonomists for standard genome sequencing and annotation.</title>
        <authorList>
            <consortium name="The Broad Institute Genomics Platform"/>
            <consortium name="The Broad Institute Genome Sequencing Center for Infectious Disease"/>
            <person name="Wu L."/>
            <person name="Ma J."/>
        </authorList>
    </citation>
    <scope>NUCLEOTIDE SEQUENCE [LARGE SCALE GENOMIC DNA]</scope>
    <source>
        <strain evidence="1 2">JCM 10425</strain>
    </source>
</reference>
<dbReference type="RefSeq" id="WP_344650457.1">
    <property type="nucleotide sequence ID" value="NZ_BAAAGX010000016.1"/>
</dbReference>
<proteinExistence type="predicted"/>
<gene>
    <name evidence="1" type="ORF">GCM10009539_40840</name>
</gene>